<keyword evidence="13" id="KW-1185">Reference proteome</keyword>
<proteinExistence type="predicted"/>
<evidence type="ECO:0000256" key="2">
    <source>
        <dbReference type="ARBA" id="ARBA00022723"/>
    </source>
</evidence>
<dbReference type="Proteomes" id="UP000515152">
    <property type="component" value="Chromosome 16"/>
</dbReference>
<reference evidence="14" key="1">
    <citation type="submission" date="2025-08" db="UniProtKB">
        <authorList>
            <consortium name="RefSeq"/>
        </authorList>
    </citation>
    <scope>IDENTIFICATION</scope>
</reference>
<gene>
    <name evidence="14" type="primary">LOC105902591</name>
</gene>
<evidence type="ECO:0000259" key="12">
    <source>
        <dbReference type="PROSITE" id="PS50950"/>
    </source>
</evidence>
<protein>
    <recommendedName>
        <fullName evidence="8">THAP domain-containing protein 5</fullName>
    </recommendedName>
</protein>
<dbReference type="PANTHER" id="PTHR46927:SF1">
    <property type="entry name" value="THAP DOMAIN-CONTAINING PROTEIN 5"/>
    <property type="match status" value="1"/>
</dbReference>
<dbReference type="Pfam" id="PF05485">
    <property type="entry name" value="THAP"/>
    <property type="match status" value="1"/>
</dbReference>
<feature type="domain" description="THAP-type" evidence="12">
    <location>
        <begin position="1"/>
        <end position="85"/>
    </location>
</feature>
<organism evidence="13 14">
    <name type="scientific">Clupea harengus</name>
    <name type="common">Atlantic herring</name>
    <dbReference type="NCBI Taxonomy" id="7950"/>
    <lineage>
        <taxon>Eukaryota</taxon>
        <taxon>Metazoa</taxon>
        <taxon>Chordata</taxon>
        <taxon>Craniata</taxon>
        <taxon>Vertebrata</taxon>
        <taxon>Euteleostomi</taxon>
        <taxon>Actinopterygii</taxon>
        <taxon>Neopterygii</taxon>
        <taxon>Teleostei</taxon>
        <taxon>Clupei</taxon>
        <taxon>Clupeiformes</taxon>
        <taxon>Clupeoidei</taxon>
        <taxon>Clupeidae</taxon>
        <taxon>Clupea</taxon>
    </lineage>
</organism>
<dbReference type="PROSITE" id="PS50950">
    <property type="entry name" value="ZF_THAP"/>
    <property type="match status" value="1"/>
</dbReference>
<dbReference type="PANTHER" id="PTHR46927">
    <property type="entry name" value="AGAP005574-PA"/>
    <property type="match status" value="1"/>
</dbReference>
<dbReference type="InterPro" id="IPR052224">
    <property type="entry name" value="THAP_domain_protein"/>
</dbReference>
<keyword evidence="7" id="KW-0539">Nucleus</keyword>
<dbReference type="GO" id="GO:0008270">
    <property type="term" value="F:zinc ion binding"/>
    <property type="evidence" value="ECO:0007669"/>
    <property type="project" value="UniProtKB-KW"/>
</dbReference>
<evidence type="ECO:0000313" key="13">
    <source>
        <dbReference type="Proteomes" id="UP000515152"/>
    </source>
</evidence>
<evidence type="ECO:0000256" key="8">
    <source>
        <dbReference type="ARBA" id="ARBA00039526"/>
    </source>
</evidence>
<keyword evidence="3 9" id="KW-0863">Zinc-finger</keyword>
<dbReference type="GO" id="GO:0003677">
    <property type="term" value="F:DNA binding"/>
    <property type="evidence" value="ECO:0007669"/>
    <property type="project" value="UniProtKB-UniRule"/>
</dbReference>
<dbReference type="AlphaFoldDB" id="A0A6P3W1K6"/>
<dbReference type="RefSeq" id="XP_012685686.2">
    <property type="nucleotide sequence ID" value="XM_012830232.3"/>
</dbReference>
<evidence type="ECO:0000256" key="11">
    <source>
        <dbReference type="SAM" id="MobiDB-lite"/>
    </source>
</evidence>
<keyword evidence="2" id="KW-0479">Metal-binding</keyword>
<evidence type="ECO:0000256" key="9">
    <source>
        <dbReference type="PROSITE-ProRule" id="PRU00309"/>
    </source>
</evidence>
<evidence type="ECO:0000256" key="6">
    <source>
        <dbReference type="ARBA" id="ARBA00023125"/>
    </source>
</evidence>
<evidence type="ECO:0000313" key="14">
    <source>
        <dbReference type="RefSeq" id="XP_012685686.2"/>
    </source>
</evidence>
<keyword evidence="5 10" id="KW-0175">Coiled coil</keyword>
<evidence type="ECO:0000256" key="7">
    <source>
        <dbReference type="ARBA" id="ARBA00023242"/>
    </source>
</evidence>
<evidence type="ECO:0000256" key="5">
    <source>
        <dbReference type="ARBA" id="ARBA00023054"/>
    </source>
</evidence>
<keyword evidence="6 9" id="KW-0238">DNA-binding</keyword>
<evidence type="ECO:0000256" key="4">
    <source>
        <dbReference type="ARBA" id="ARBA00022833"/>
    </source>
</evidence>
<evidence type="ECO:0000256" key="10">
    <source>
        <dbReference type="SAM" id="Coils"/>
    </source>
</evidence>
<dbReference type="KEGG" id="char:105902591"/>
<name>A0A6P3W1K6_CLUHA</name>
<evidence type="ECO:0000256" key="1">
    <source>
        <dbReference type="ARBA" id="ARBA00004123"/>
    </source>
</evidence>
<dbReference type="SUPFAM" id="SSF57716">
    <property type="entry name" value="Glucocorticoid receptor-like (DNA-binding domain)"/>
    <property type="match status" value="1"/>
</dbReference>
<accession>A0A6P3W1K6</accession>
<feature type="coiled-coil region" evidence="10">
    <location>
        <begin position="332"/>
        <end position="366"/>
    </location>
</feature>
<dbReference type="GeneID" id="105902591"/>
<dbReference type="GO" id="GO:0005634">
    <property type="term" value="C:nucleus"/>
    <property type="evidence" value="ECO:0007669"/>
    <property type="project" value="UniProtKB-SubCell"/>
</dbReference>
<keyword evidence="4" id="KW-0862">Zinc</keyword>
<dbReference type="InterPro" id="IPR006612">
    <property type="entry name" value="THAP_Znf"/>
</dbReference>
<feature type="region of interest" description="Disordered" evidence="11">
    <location>
        <begin position="273"/>
        <end position="298"/>
    </location>
</feature>
<dbReference type="OrthoDB" id="5982876at2759"/>
<sequence>MPRYCAVKLCKNRGGVLSKDNKRISFYPFPLRDQARLQKWVDNMKRQEWTPSRHQYLCSEHFTEDSFDLRWGIRYLKHTAIPTIFPYICDDENGTIHNKKNSKVKGRICSSNVQLIRSWSPPRKKTLILKDNDLNNNNNNNSSIPSLTAEVSAGDGQVFSVLLMGHLKLETPVCPQVEGKSQIGLNLTQTDVPSAVCMSSSESPGGLLVDSDAQVKESQTRVPLCVRPAVSVLPCQPAVPFTDSTAGADMVGDSLRTGPSQSVAITPVVRLKVEDEQEGPLSDAPRETEGEGGPNEAEVEGEHACLCEHSYSRQDMDKEQLWSRIAALHAKITELDQREEATLEKVQATEAEVAQLRKQNIVCEEKQKALEGYFTTVFRTSPL</sequence>
<dbReference type="SMART" id="SM00692">
    <property type="entry name" value="DM3"/>
    <property type="match status" value="1"/>
</dbReference>
<dbReference type="SMART" id="SM00980">
    <property type="entry name" value="THAP"/>
    <property type="match status" value="1"/>
</dbReference>
<evidence type="ECO:0000256" key="3">
    <source>
        <dbReference type="ARBA" id="ARBA00022771"/>
    </source>
</evidence>
<comment type="subcellular location">
    <subcellularLocation>
        <location evidence="1">Nucleus</location>
    </subcellularLocation>
</comment>